<dbReference type="PANTHER" id="PTHR37306:SF1">
    <property type="entry name" value="COLICIN V PRODUCTION PROTEIN"/>
    <property type="match status" value="1"/>
</dbReference>
<keyword evidence="2 5" id="KW-0812">Transmembrane</keyword>
<keyword evidence="3 5" id="KW-1133">Transmembrane helix</keyword>
<evidence type="ECO:0000256" key="1">
    <source>
        <dbReference type="ARBA" id="ARBA00004141"/>
    </source>
</evidence>
<organism evidence="6 7">
    <name type="scientific">Salipaludibacillus neizhouensis</name>
    <dbReference type="NCBI Taxonomy" id="885475"/>
    <lineage>
        <taxon>Bacteria</taxon>
        <taxon>Bacillati</taxon>
        <taxon>Bacillota</taxon>
        <taxon>Bacilli</taxon>
        <taxon>Bacillales</taxon>
        <taxon>Bacillaceae</taxon>
    </lineage>
</organism>
<keyword evidence="7" id="KW-1185">Reference proteome</keyword>
<proteinExistence type="predicted"/>
<dbReference type="GO" id="GO:0016020">
    <property type="term" value="C:membrane"/>
    <property type="evidence" value="ECO:0007669"/>
    <property type="project" value="UniProtKB-SubCell"/>
</dbReference>
<dbReference type="AlphaFoldDB" id="A0A3A9K574"/>
<dbReference type="GO" id="GO:0009403">
    <property type="term" value="P:toxin biosynthetic process"/>
    <property type="evidence" value="ECO:0007669"/>
    <property type="project" value="InterPro"/>
</dbReference>
<dbReference type="PANTHER" id="PTHR37306">
    <property type="entry name" value="COLICIN V PRODUCTION PROTEIN"/>
    <property type="match status" value="1"/>
</dbReference>
<dbReference type="Pfam" id="PF02674">
    <property type="entry name" value="Colicin_V"/>
    <property type="match status" value="1"/>
</dbReference>
<dbReference type="InterPro" id="IPR003825">
    <property type="entry name" value="Colicin-V_CvpA"/>
</dbReference>
<feature type="transmembrane region" description="Helical" evidence="5">
    <location>
        <begin position="118"/>
        <end position="141"/>
    </location>
</feature>
<comment type="caution">
    <text evidence="6">The sequence shown here is derived from an EMBL/GenBank/DDBJ whole genome shotgun (WGS) entry which is preliminary data.</text>
</comment>
<keyword evidence="4 5" id="KW-0472">Membrane</keyword>
<feature type="transmembrane region" description="Helical" evidence="5">
    <location>
        <begin position="77"/>
        <end position="98"/>
    </location>
</feature>
<evidence type="ECO:0000256" key="3">
    <source>
        <dbReference type="ARBA" id="ARBA00022989"/>
    </source>
</evidence>
<name>A0A3A9K574_9BACI</name>
<sequence length="180" mass="20521">MLSFILFFILIMCFFIGFRRGFILQVIHLLGLVVSFVVAYLYYQELASYIRLWIPFPQLSEEGGMGLLVENFDMEMVYYNGIAFAVLFIITKIIMQVIGSLFDFIAHLPILHFLNGWLGGILGFIEGLVVIVVLLHLAALVQVDIVQSILQGSSFAQMIFEYTPIISDELKTLWIEGKKK</sequence>
<dbReference type="OrthoDB" id="1809613at2"/>
<evidence type="ECO:0000256" key="4">
    <source>
        <dbReference type="ARBA" id="ARBA00023136"/>
    </source>
</evidence>
<comment type="subcellular location">
    <subcellularLocation>
        <location evidence="1">Membrane</location>
        <topology evidence="1">Multi-pass membrane protein</topology>
    </subcellularLocation>
</comment>
<evidence type="ECO:0000256" key="5">
    <source>
        <dbReference type="SAM" id="Phobius"/>
    </source>
</evidence>
<protein>
    <recommendedName>
        <fullName evidence="8">Colicin V production protein</fullName>
    </recommendedName>
</protein>
<reference evidence="6 7" key="1">
    <citation type="submission" date="2017-10" db="EMBL/GenBank/DDBJ databases">
        <title>Bacillus sp. nov., a halophilic bacterium isolated from a Keqin Lake.</title>
        <authorList>
            <person name="Wang H."/>
        </authorList>
    </citation>
    <scope>NUCLEOTIDE SEQUENCE [LARGE SCALE GENOMIC DNA]</scope>
    <source>
        <strain evidence="6 7">KCTC 13187</strain>
    </source>
</reference>
<evidence type="ECO:0000313" key="6">
    <source>
        <dbReference type="EMBL" id="RKL66000.1"/>
    </source>
</evidence>
<evidence type="ECO:0008006" key="8">
    <source>
        <dbReference type="Google" id="ProtNLM"/>
    </source>
</evidence>
<dbReference type="Proteomes" id="UP000281498">
    <property type="component" value="Unassembled WGS sequence"/>
</dbReference>
<accession>A0A3A9K574</accession>
<gene>
    <name evidence="6" type="ORF">CR203_18190</name>
</gene>
<evidence type="ECO:0000313" key="7">
    <source>
        <dbReference type="Proteomes" id="UP000281498"/>
    </source>
</evidence>
<evidence type="ECO:0000256" key="2">
    <source>
        <dbReference type="ARBA" id="ARBA00022692"/>
    </source>
</evidence>
<dbReference type="RefSeq" id="WP_110934924.1">
    <property type="nucleotide sequence ID" value="NZ_KZ614146.1"/>
</dbReference>
<dbReference type="EMBL" id="PDOE01000010">
    <property type="protein sequence ID" value="RKL66000.1"/>
    <property type="molecule type" value="Genomic_DNA"/>
</dbReference>
<feature type="transmembrane region" description="Helical" evidence="5">
    <location>
        <begin position="23"/>
        <end position="43"/>
    </location>
</feature>